<dbReference type="Pfam" id="PF02985">
    <property type="entry name" value="HEAT"/>
    <property type="match status" value="1"/>
</dbReference>
<sequence length="220" mass="24454">MDEWTFLDEVDVLSKWPAEHRKVVTEGGKWSERRDALEALNKLMEENPRLSTTSLTIYGELMDELRKILDRESNIVVVSTAARTAELLAQGPPISDQKIKRQEEKNVRDAVSSALFAVSQTTIPERIQKDLMEGMALPSPEVKQTLLEFIYKYCKFLDAVDVPFFKAVTPLVVKMASDSDVTVRDKACAALGSIRRLLGPGAAAFLGPIATDNAKMEKGL</sequence>
<dbReference type="PANTHER" id="PTHR12609">
    <property type="entry name" value="MICROTUBULE ASSOCIATED PROTEIN XMAP215"/>
    <property type="match status" value="1"/>
</dbReference>
<evidence type="ECO:0000313" key="6">
    <source>
        <dbReference type="Proteomes" id="UP000835052"/>
    </source>
</evidence>
<dbReference type="InterPro" id="IPR016024">
    <property type="entry name" value="ARM-type_fold"/>
</dbReference>
<dbReference type="GO" id="GO:0007051">
    <property type="term" value="P:spindle organization"/>
    <property type="evidence" value="ECO:0007669"/>
    <property type="project" value="InterPro"/>
</dbReference>
<evidence type="ECO:0000256" key="3">
    <source>
        <dbReference type="PROSITE-ProRule" id="PRU00103"/>
    </source>
</evidence>
<dbReference type="GO" id="GO:0061863">
    <property type="term" value="F:microtubule plus end polymerase"/>
    <property type="evidence" value="ECO:0007669"/>
    <property type="project" value="InterPro"/>
</dbReference>
<reference evidence="5" key="1">
    <citation type="submission" date="2020-10" db="EMBL/GenBank/DDBJ databases">
        <authorList>
            <person name="Kikuchi T."/>
        </authorList>
    </citation>
    <scope>NUCLEOTIDE SEQUENCE</scope>
    <source>
        <strain evidence="5">NKZ352</strain>
    </source>
</reference>
<dbReference type="OrthoDB" id="205662at2759"/>
<keyword evidence="1" id="KW-0677">Repeat</keyword>
<dbReference type="PROSITE" id="PS50077">
    <property type="entry name" value="HEAT_REPEAT"/>
    <property type="match status" value="1"/>
</dbReference>
<dbReference type="GO" id="GO:0030951">
    <property type="term" value="P:establishment or maintenance of microtubule cytoskeleton polarity"/>
    <property type="evidence" value="ECO:0007669"/>
    <property type="project" value="InterPro"/>
</dbReference>
<evidence type="ECO:0000259" key="4">
    <source>
        <dbReference type="SMART" id="SM01349"/>
    </source>
</evidence>
<name>A0A8S1HIC8_9PELO</name>
<organism evidence="5 6">
    <name type="scientific">Caenorhabditis auriculariae</name>
    <dbReference type="NCBI Taxonomy" id="2777116"/>
    <lineage>
        <taxon>Eukaryota</taxon>
        <taxon>Metazoa</taxon>
        <taxon>Ecdysozoa</taxon>
        <taxon>Nematoda</taxon>
        <taxon>Chromadorea</taxon>
        <taxon>Rhabditida</taxon>
        <taxon>Rhabditina</taxon>
        <taxon>Rhabditomorpha</taxon>
        <taxon>Rhabditoidea</taxon>
        <taxon>Rhabditidae</taxon>
        <taxon>Peloderinae</taxon>
        <taxon>Caenorhabditis</taxon>
    </lineage>
</organism>
<accession>A0A8S1HIC8</accession>
<dbReference type="GO" id="GO:0051010">
    <property type="term" value="F:microtubule plus-end binding"/>
    <property type="evidence" value="ECO:0007669"/>
    <property type="project" value="InterPro"/>
</dbReference>
<feature type="domain" description="TOG" evidence="4">
    <location>
        <begin position="5"/>
        <end position="220"/>
    </location>
</feature>
<dbReference type="SMART" id="SM01349">
    <property type="entry name" value="TOG"/>
    <property type="match status" value="1"/>
</dbReference>
<dbReference type="InterPro" id="IPR000357">
    <property type="entry name" value="HEAT"/>
</dbReference>
<comment type="caution">
    <text evidence="5">The sequence shown here is derived from an EMBL/GenBank/DDBJ whole genome shotgun (WGS) entry which is preliminary data.</text>
</comment>
<proteinExistence type="inferred from homology"/>
<dbReference type="AlphaFoldDB" id="A0A8S1HIC8"/>
<dbReference type="Proteomes" id="UP000835052">
    <property type="component" value="Unassembled WGS sequence"/>
</dbReference>
<dbReference type="EMBL" id="CAJGYM010000049">
    <property type="protein sequence ID" value="CAD6194907.1"/>
    <property type="molecule type" value="Genomic_DNA"/>
</dbReference>
<protein>
    <recommendedName>
        <fullName evidence="4">TOG domain-containing protein</fullName>
    </recommendedName>
</protein>
<feature type="repeat" description="HEAT" evidence="3">
    <location>
        <begin position="168"/>
        <end position="204"/>
    </location>
</feature>
<comment type="similarity">
    <text evidence="2">Belongs to the TOG/XMAP215 family.</text>
</comment>
<keyword evidence="6" id="KW-1185">Reference proteome</keyword>
<dbReference type="InterPro" id="IPR011989">
    <property type="entry name" value="ARM-like"/>
</dbReference>
<dbReference type="Gene3D" id="1.25.10.10">
    <property type="entry name" value="Leucine-rich Repeat Variant"/>
    <property type="match status" value="1"/>
</dbReference>
<dbReference type="SUPFAM" id="SSF48371">
    <property type="entry name" value="ARM repeat"/>
    <property type="match status" value="1"/>
</dbReference>
<evidence type="ECO:0000256" key="1">
    <source>
        <dbReference type="ARBA" id="ARBA00022737"/>
    </source>
</evidence>
<dbReference type="InterPro" id="IPR034085">
    <property type="entry name" value="TOG"/>
</dbReference>
<evidence type="ECO:0000256" key="2">
    <source>
        <dbReference type="ARBA" id="ARBA00025722"/>
    </source>
</evidence>
<dbReference type="InterPro" id="IPR021133">
    <property type="entry name" value="HEAT_type_2"/>
</dbReference>
<dbReference type="GO" id="GO:0046785">
    <property type="term" value="P:microtubule polymerization"/>
    <property type="evidence" value="ECO:0007669"/>
    <property type="project" value="InterPro"/>
</dbReference>
<dbReference type="InterPro" id="IPR045110">
    <property type="entry name" value="XMAP215"/>
</dbReference>
<gene>
    <name evidence="5" type="ORF">CAUJ_LOCUS10826</name>
</gene>
<evidence type="ECO:0000313" key="5">
    <source>
        <dbReference type="EMBL" id="CAD6194907.1"/>
    </source>
</evidence>